<keyword evidence="2" id="KW-1185">Reference proteome</keyword>
<evidence type="ECO:0000313" key="2">
    <source>
        <dbReference type="Proteomes" id="UP000189475"/>
    </source>
</evidence>
<accession>A0A1R4B4C4</accession>
<dbReference type="EMBL" id="FUFT01000005">
    <property type="protein sequence ID" value="SJL83774.1"/>
    <property type="molecule type" value="Genomic_DNA"/>
</dbReference>
<name>A0A1R4B4C4_9VIBR</name>
<proteinExistence type="predicted"/>
<dbReference type="AlphaFoldDB" id="A0A1R4B4C4"/>
<reference evidence="1 2" key="1">
    <citation type="submission" date="2017-02" db="EMBL/GenBank/DDBJ databases">
        <authorList>
            <person name="Peterson S.W."/>
        </authorList>
    </citation>
    <scope>NUCLEOTIDE SEQUENCE [LARGE SCALE GENOMIC DNA]</scope>
    <source>
        <strain evidence="1 2">CECT 9027</strain>
    </source>
</reference>
<dbReference type="STRING" id="1918946.VPAL9027_01752"/>
<protein>
    <submittedName>
        <fullName evidence="1">Uncharacterized protein</fullName>
    </submittedName>
</protein>
<evidence type="ECO:0000313" key="1">
    <source>
        <dbReference type="EMBL" id="SJL83774.1"/>
    </source>
</evidence>
<sequence length="56" mass="6574">MSLLINNTYRFQHPKTSPTHTVRVIEKLKHHLSVNTHNILLNHTFVYGKLKVPNNQ</sequence>
<organism evidence="1 2">
    <name type="scientific">Vibrio palustris</name>
    <dbReference type="NCBI Taxonomy" id="1918946"/>
    <lineage>
        <taxon>Bacteria</taxon>
        <taxon>Pseudomonadati</taxon>
        <taxon>Pseudomonadota</taxon>
        <taxon>Gammaproteobacteria</taxon>
        <taxon>Vibrionales</taxon>
        <taxon>Vibrionaceae</taxon>
        <taxon>Vibrio</taxon>
    </lineage>
</organism>
<dbReference type="Proteomes" id="UP000189475">
    <property type="component" value="Unassembled WGS sequence"/>
</dbReference>
<gene>
    <name evidence="1" type="ORF">VPAL9027_01752</name>
</gene>